<reference evidence="3" key="1">
    <citation type="journal article" date="2014" name="Int. J. Syst. Evol. Microbiol.">
        <title>Complete genome sequence of Corynebacterium casei LMG S-19264T (=DSM 44701T), isolated from a smear-ripened cheese.</title>
        <authorList>
            <consortium name="US DOE Joint Genome Institute (JGI-PGF)"/>
            <person name="Walter F."/>
            <person name="Albersmeier A."/>
            <person name="Kalinowski J."/>
            <person name="Ruckert C."/>
        </authorList>
    </citation>
    <scope>NUCLEOTIDE SEQUENCE</scope>
    <source>
        <strain evidence="3">CGMCC 4.7299</strain>
    </source>
</reference>
<dbReference type="Proteomes" id="UP000656042">
    <property type="component" value="Unassembled WGS sequence"/>
</dbReference>
<dbReference type="EMBL" id="BMMX01000040">
    <property type="protein sequence ID" value="GGL13238.1"/>
    <property type="molecule type" value="Genomic_DNA"/>
</dbReference>
<evidence type="ECO:0000313" key="4">
    <source>
        <dbReference type="Proteomes" id="UP000656042"/>
    </source>
</evidence>
<comment type="caution">
    <text evidence="3">The sequence shown here is derived from an EMBL/GenBank/DDBJ whole genome shotgun (WGS) entry which is preliminary data.</text>
</comment>
<reference evidence="3" key="2">
    <citation type="submission" date="2020-09" db="EMBL/GenBank/DDBJ databases">
        <authorList>
            <person name="Sun Q."/>
            <person name="Zhou Y."/>
        </authorList>
    </citation>
    <scope>NUCLEOTIDE SEQUENCE</scope>
    <source>
        <strain evidence="3">CGMCC 4.7299</strain>
    </source>
</reference>
<keyword evidence="4" id="KW-1185">Reference proteome</keyword>
<name>A0A8J3C634_9ACTN</name>
<proteinExistence type="predicted"/>
<protein>
    <recommendedName>
        <fullName evidence="5">Lipoprotein</fullName>
    </recommendedName>
</protein>
<evidence type="ECO:0000256" key="1">
    <source>
        <dbReference type="SAM" id="MobiDB-lite"/>
    </source>
</evidence>
<keyword evidence="2" id="KW-0732">Signal</keyword>
<evidence type="ECO:0000256" key="2">
    <source>
        <dbReference type="SAM" id="SignalP"/>
    </source>
</evidence>
<gene>
    <name evidence="3" type="ORF">GCM10012284_54900</name>
</gene>
<feature type="signal peptide" evidence="2">
    <location>
        <begin position="1"/>
        <end position="26"/>
    </location>
</feature>
<feature type="region of interest" description="Disordered" evidence="1">
    <location>
        <begin position="147"/>
        <end position="203"/>
    </location>
</feature>
<evidence type="ECO:0000313" key="3">
    <source>
        <dbReference type="EMBL" id="GGL13238.1"/>
    </source>
</evidence>
<evidence type="ECO:0008006" key="5">
    <source>
        <dbReference type="Google" id="ProtNLM"/>
    </source>
</evidence>
<accession>A0A8J3C634</accession>
<feature type="chain" id="PRO_5035190042" description="Lipoprotein" evidence="2">
    <location>
        <begin position="27"/>
        <end position="203"/>
    </location>
</feature>
<dbReference type="AlphaFoldDB" id="A0A8J3C634"/>
<dbReference type="RefSeq" id="WP_189082215.1">
    <property type="nucleotide sequence ID" value="NZ_BMMX01000040.1"/>
</dbReference>
<organism evidence="3 4">
    <name type="scientific">Mangrovihabitans endophyticus</name>
    <dbReference type="NCBI Taxonomy" id="1751298"/>
    <lineage>
        <taxon>Bacteria</taxon>
        <taxon>Bacillati</taxon>
        <taxon>Actinomycetota</taxon>
        <taxon>Actinomycetes</taxon>
        <taxon>Micromonosporales</taxon>
        <taxon>Micromonosporaceae</taxon>
        <taxon>Mangrovihabitans</taxon>
    </lineage>
</organism>
<sequence>MFAVRRGHLLAGAVVLAAAVPLSACGDDQTDPLVATAAAAAPAPGATTASAGNAVAAYVDDMRGWVGCMRSHGVNLPAPGPKGDVDMGDMRARKSDQTFLDASQACRDKQPAKPPELLPTRPPLTAEQIKNARAYAACMRANGVPGFRDPGPDGYPVDASAPGGRPDTASDDPHADAKAGQICEPVLNGRPPTSYDPSLTGQG</sequence>